<dbReference type="AlphaFoldDB" id="A0A3G1IHJ1"/>
<dbReference type="InterPro" id="IPR036291">
    <property type="entry name" value="NAD(P)-bd_dom_sf"/>
</dbReference>
<dbReference type="PROSITE" id="PS50075">
    <property type="entry name" value="CARRIER"/>
    <property type="match status" value="1"/>
</dbReference>
<dbReference type="SMR" id="A0A3G1IHJ1"/>
<protein>
    <submittedName>
        <fullName evidence="4">Putative nonribosomal peptide synthetase-like protein</fullName>
    </submittedName>
</protein>
<dbReference type="SUPFAM" id="SSF56801">
    <property type="entry name" value="Acetyl-CoA synthetase-like"/>
    <property type="match status" value="1"/>
</dbReference>
<dbReference type="Pfam" id="PF23562">
    <property type="entry name" value="AMP-binding_C_3"/>
    <property type="match status" value="1"/>
</dbReference>
<dbReference type="InterPro" id="IPR042099">
    <property type="entry name" value="ANL_N_sf"/>
</dbReference>
<dbReference type="InterPro" id="IPR036736">
    <property type="entry name" value="ACP-like_sf"/>
</dbReference>
<dbReference type="Pfam" id="PF00550">
    <property type="entry name" value="PP-binding"/>
    <property type="match status" value="1"/>
</dbReference>
<evidence type="ECO:0000259" key="3">
    <source>
        <dbReference type="PROSITE" id="PS50075"/>
    </source>
</evidence>
<dbReference type="InterPro" id="IPR020845">
    <property type="entry name" value="AMP-binding_CS"/>
</dbReference>
<keyword evidence="1" id="KW-0596">Phosphopantetheine</keyword>
<evidence type="ECO:0000256" key="2">
    <source>
        <dbReference type="ARBA" id="ARBA00022553"/>
    </source>
</evidence>
<name>A0A3G1IHJ1_PAEDI</name>
<dbReference type="Gene3D" id="3.40.50.12780">
    <property type="entry name" value="N-terminal domain of ligase-like"/>
    <property type="match status" value="1"/>
</dbReference>
<dbReference type="PANTHER" id="PTHR43439">
    <property type="entry name" value="PHENYLACETATE-COENZYME A LIGASE"/>
    <property type="match status" value="1"/>
</dbReference>
<organism evidence="4">
    <name type="scientific">Paecilomyces divaricatus</name>
    <name type="common">Penicillium divaricatum</name>
    <dbReference type="NCBI Taxonomy" id="644132"/>
    <lineage>
        <taxon>Eukaryota</taxon>
        <taxon>Fungi</taxon>
        <taxon>Dikarya</taxon>
        <taxon>Ascomycota</taxon>
        <taxon>Pezizomycotina</taxon>
        <taxon>Eurotiomycetes</taxon>
        <taxon>Eurotiomycetidae</taxon>
        <taxon>Eurotiales</taxon>
        <taxon>Thermoascaceae</taxon>
        <taxon>Paecilomyces</taxon>
    </lineage>
</organism>
<dbReference type="InterPro" id="IPR009081">
    <property type="entry name" value="PP-bd_ACP"/>
</dbReference>
<feature type="domain" description="Carrier" evidence="3">
    <location>
        <begin position="562"/>
        <end position="645"/>
    </location>
</feature>
<dbReference type="Pfam" id="PF00501">
    <property type="entry name" value="AMP-binding"/>
    <property type="match status" value="1"/>
</dbReference>
<dbReference type="InterPro" id="IPR013120">
    <property type="entry name" value="FAR_NAD-bd"/>
</dbReference>
<keyword evidence="2" id="KW-0597">Phosphoprotein</keyword>
<gene>
    <name evidence="4" type="primary">pvL18</name>
</gene>
<sequence>MGSSTFEHDSTPEYGKRFLPHMIDERAASGHSRPYAYIARSPHPQDGFEEVSYARLANAINRASWWVVNELTPLTGENGVFAYMGPNDLRYLILSVAAIKTGRKMLQPSMRNTVEAQQLLFQRIGCKTIAYAATLEKSLHPIFTSISGLQTKQAPSLEDFLSEDVVPHFEYKGSYEKLTDEPLIYFHTSGSSGNPKPIGFSLRWLLLFSDAPNLPPINSRPSTVKEGLYRQNTLCFLPPFHAGGFGLAAAVVYFEAIAVCPHPEVAPTAEYILSLLDQNIATALSVPPSLLDALSKTSAGIEALSKLEHVGYVGGPLPEHVGQALAPKLKHLYSLMGATECGWFHTIPGDSSKWAYLRFNPDIGYRFDEISEGVFELVIPNSPVTRKVHGTPHIFPELNEYRTRDLYSLVPGEEGWMRYQGRSDDLIVLSNGEKINPVPLEGIINSHSAIKGALIVGEYRFLPSLLIEVQDDFSAETEEERLELLDKIWPTVEQANKIAPRFSRVPKSLIYLGKKDEHFHRAGKGTIQRQRTVSNFAKALDELYFAAEQGLLVEGLELDDPSNKDSIRAFTRKLYAQALDAEEIKDEDDVFNLGIDSLQVAITVQKIRATMRARPVELDHEQINGQLIYSNPTAGDLATALNKLVNCERGVPLDGSLNGVNERSTRLQQLLDKYIAAMPTMLDEAEKANTGRSTVILTGSTGSLGSYLLTTLLSSPAVSKVVCLNRSSDSEKRQRAIHNARGQAISWEKEDRERVEFLTADLSKPDLGLGDQKYSDLLSEASAIIHCSWKVDFNHTLSSFEATHIAGVINLITLSAKSAHHAPIMFVSSISTVFNWIETHPNLPVPEAILNDLDSSEKLGYGESKYIGERLIEAYTASTGIQNVVLRVGQIAGPVLSSSGFWNKQEWFPSLVASSKHLGLLPESLGTMNTIDWIPVDLLASIITQLLQSVHNSPESEVKSPAVYNLVNPRVTTWPALLHSVQEDLGGQSNVRVVPLSEWVEALERSASHNHGYVIAENPAVKLLDFFKLLGKNGEGNVGEAKSQYKVARLLRDSPQARQLGFVSPEWMRMWLKQWKL</sequence>
<dbReference type="PROSITE" id="PS00455">
    <property type="entry name" value="AMP_BINDING"/>
    <property type="match status" value="1"/>
</dbReference>
<reference evidence="4" key="1">
    <citation type="journal article" date="2017" name="Chem. Commun. (Camb.)">
        <title>Genetic and chemical characterisation of the cornexistin pathway provides further insight into maleidride biosynthesis.</title>
        <authorList>
            <person name="Williams K."/>
            <person name="Szwalbe A.J."/>
            <person name="Dickson C."/>
            <person name="Desson T.R."/>
            <person name="Mulholland N.P."/>
            <person name="Vincent J.L."/>
            <person name="Clough J.M."/>
            <person name="Bailey A.M."/>
            <person name="Butts C.P."/>
            <person name="Willis C.L."/>
            <person name="Simpson T.J."/>
            <person name="Cox R.J."/>
        </authorList>
    </citation>
    <scope>NUCLEOTIDE SEQUENCE</scope>
</reference>
<evidence type="ECO:0000313" key="4">
    <source>
        <dbReference type="EMBL" id="ASK38699.1"/>
    </source>
</evidence>
<dbReference type="Gene3D" id="1.10.1200.10">
    <property type="entry name" value="ACP-like"/>
    <property type="match status" value="1"/>
</dbReference>
<dbReference type="Pfam" id="PF07993">
    <property type="entry name" value="NAD_binding_4"/>
    <property type="match status" value="1"/>
</dbReference>
<dbReference type="InterPro" id="IPR051414">
    <property type="entry name" value="Adenylate-forming_Reductase"/>
</dbReference>
<evidence type="ECO:0000256" key="1">
    <source>
        <dbReference type="ARBA" id="ARBA00022450"/>
    </source>
</evidence>
<dbReference type="InterPro" id="IPR000873">
    <property type="entry name" value="AMP-dep_synth/lig_dom"/>
</dbReference>
<dbReference type="SUPFAM" id="SSF51735">
    <property type="entry name" value="NAD(P)-binding Rossmann-fold domains"/>
    <property type="match status" value="1"/>
</dbReference>
<dbReference type="SUPFAM" id="SSF47336">
    <property type="entry name" value="ACP-like"/>
    <property type="match status" value="1"/>
</dbReference>
<dbReference type="Gene3D" id="3.40.50.720">
    <property type="entry name" value="NAD(P)-binding Rossmann-like Domain"/>
    <property type="match status" value="1"/>
</dbReference>
<accession>A0A3G1IHJ1</accession>
<proteinExistence type="predicted"/>
<dbReference type="EMBL" id="MF197864">
    <property type="protein sequence ID" value="ASK38699.1"/>
    <property type="molecule type" value="Genomic_DNA"/>
</dbReference>
<dbReference type="PANTHER" id="PTHR43439:SF2">
    <property type="entry name" value="ENZYME, PUTATIVE (JCVI)-RELATED"/>
    <property type="match status" value="1"/>
</dbReference>